<evidence type="ECO:0000256" key="9">
    <source>
        <dbReference type="RuleBase" id="RU003357"/>
    </source>
</evidence>
<evidence type="ECO:0000256" key="2">
    <source>
        <dbReference type="ARBA" id="ARBA00022448"/>
    </source>
</evidence>
<feature type="chain" id="PRO_5012983702" evidence="10">
    <location>
        <begin position="27"/>
        <end position="894"/>
    </location>
</feature>
<dbReference type="PANTHER" id="PTHR47234:SF1">
    <property type="entry name" value="TONB-DEPENDENT RECEPTOR"/>
    <property type="match status" value="1"/>
</dbReference>
<keyword evidence="10" id="KW-0732">Signal</keyword>
<keyword evidence="13" id="KW-0675">Receptor</keyword>
<dbReference type="InterPro" id="IPR039426">
    <property type="entry name" value="TonB-dep_rcpt-like"/>
</dbReference>
<dbReference type="Proteomes" id="UP000192907">
    <property type="component" value="Unassembled WGS sequence"/>
</dbReference>
<dbReference type="Gene3D" id="2.40.170.20">
    <property type="entry name" value="TonB-dependent receptor, beta-barrel domain"/>
    <property type="match status" value="1"/>
</dbReference>
<evidence type="ECO:0000256" key="4">
    <source>
        <dbReference type="ARBA" id="ARBA00022692"/>
    </source>
</evidence>
<evidence type="ECO:0000259" key="11">
    <source>
        <dbReference type="Pfam" id="PF00593"/>
    </source>
</evidence>
<keyword evidence="2 8" id="KW-0813">Transport</keyword>
<feature type="domain" description="TonB-dependent receptor-like beta-barrel" evidence="11">
    <location>
        <begin position="326"/>
        <end position="853"/>
    </location>
</feature>
<dbReference type="Gene3D" id="2.170.130.10">
    <property type="entry name" value="TonB-dependent receptor, plug domain"/>
    <property type="match status" value="1"/>
</dbReference>
<keyword evidence="7 8" id="KW-0998">Cell outer membrane</keyword>
<comment type="similarity">
    <text evidence="8 9">Belongs to the TonB-dependent receptor family.</text>
</comment>
<comment type="subcellular location">
    <subcellularLocation>
        <location evidence="1 8">Cell outer membrane</location>
        <topology evidence="1 8">Multi-pass membrane protein</topology>
    </subcellularLocation>
</comment>
<gene>
    <name evidence="13" type="ORF">SAMN06296036_11043</name>
</gene>
<keyword evidence="3 8" id="KW-1134">Transmembrane beta strand</keyword>
<reference evidence="14" key="1">
    <citation type="submission" date="2017-04" db="EMBL/GenBank/DDBJ databases">
        <authorList>
            <person name="Varghese N."/>
            <person name="Submissions S."/>
        </authorList>
    </citation>
    <scope>NUCLEOTIDE SEQUENCE [LARGE SCALE GENOMIC DNA]</scope>
    <source>
        <strain evidence="14">RKEM611</strain>
    </source>
</reference>
<dbReference type="RefSeq" id="WP_159455369.1">
    <property type="nucleotide sequence ID" value="NZ_FWZT01000010.1"/>
</dbReference>
<evidence type="ECO:0000256" key="10">
    <source>
        <dbReference type="SAM" id="SignalP"/>
    </source>
</evidence>
<organism evidence="13 14">
    <name type="scientific">Pseudobacteriovorax antillogorgiicola</name>
    <dbReference type="NCBI Taxonomy" id="1513793"/>
    <lineage>
        <taxon>Bacteria</taxon>
        <taxon>Pseudomonadati</taxon>
        <taxon>Bdellovibrionota</taxon>
        <taxon>Oligoflexia</taxon>
        <taxon>Oligoflexales</taxon>
        <taxon>Pseudobacteriovoracaceae</taxon>
        <taxon>Pseudobacteriovorax</taxon>
    </lineage>
</organism>
<dbReference type="InterPro" id="IPR000531">
    <property type="entry name" value="Beta-barrel_TonB"/>
</dbReference>
<keyword evidence="6 8" id="KW-0472">Membrane</keyword>
<evidence type="ECO:0000256" key="8">
    <source>
        <dbReference type="PROSITE-ProRule" id="PRU01360"/>
    </source>
</evidence>
<dbReference type="EMBL" id="FWZT01000010">
    <property type="protein sequence ID" value="SMF32632.1"/>
    <property type="molecule type" value="Genomic_DNA"/>
</dbReference>
<dbReference type="STRING" id="1513793.SAMN06296036_11043"/>
<dbReference type="InterPro" id="IPR012910">
    <property type="entry name" value="Plug_dom"/>
</dbReference>
<dbReference type="PANTHER" id="PTHR47234">
    <property type="match status" value="1"/>
</dbReference>
<evidence type="ECO:0000256" key="7">
    <source>
        <dbReference type="ARBA" id="ARBA00023237"/>
    </source>
</evidence>
<accession>A0A1Y6BWL5</accession>
<dbReference type="Pfam" id="PF00593">
    <property type="entry name" value="TonB_dep_Rec_b-barrel"/>
    <property type="match status" value="1"/>
</dbReference>
<keyword evidence="5 9" id="KW-0798">TonB box</keyword>
<dbReference type="SUPFAM" id="SSF56935">
    <property type="entry name" value="Porins"/>
    <property type="match status" value="1"/>
</dbReference>
<protein>
    <submittedName>
        <fullName evidence="13">TonB dependent receptor</fullName>
    </submittedName>
</protein>
<dbReference type="PROSITE" id="PS52016">
    <property type="entry name" value="TONB_DEPENDENT_REC_3"/>
    <property type="match status" value="1"/>
</dbReference>
<evidence type="ECO:0000256" key="6">
    <source>
        <dbReference type="ARBA" id="ARBA00023136"/>
    </source>
</evidence>
<proteinExistence type="inferred from homology"/>
<evidence type="ECO:0000256" key="3">
    <source>
        <dbReference type="ARBA" id="ARBA00022452"/>
    </source>
</evidence>
<feature type="domain" description="TonB-dependent receptor plug" evidence="12">
    <location>
        <begin position="50"/>
        <end position="158"/>
    </location>
</feature>
<evidence type="ECO:0000259" key="12">
    <source>
        <dbReference type="Pfam" id="PF07715"/>
    </source>
</evidence>
<keyword evidence="14" id="KW-1185">Reference proteome</keyword>
<evidence type="ECO:0000313" key="14">
    <source>
        <dbReference type="Proteomes" id="UP000192907"/>
    </source>
</evidence>
<dbReference type="AlphaFoldDB" id="A0A1Y6BWL5"/>
<dbReference type="Pfam" id="PF07715">
    <property type="entry name" value="Plug"/>
    <property type="match status" value="1"/>
</dbReference>
<evidence type="ECO:0000313" key="13">
    <source>
        <dbReference type="EMBL" id="SMF32632.1"/>
    </source>
</evidence>
<dbReference type="GO" id="GO:0009279">
    <property type="term" value="C:cell outer membrane"/>
    <property type="evidence" value="ECO:0007669"/>
    <property type="project" value="UniProtKB-SubCell"/>
</dbReference>
<name>A0A1Y6BWL5_9BACT</name>
<dbReference type="InterPro" id="IPR036942">
    <property type="entry name" value="Beta-barrel_TonB_sf"/>
</dbReference>
<sequence length="894" mass="98705">MTNSSKLYSLSVLLTALAIPVPSALAQDGEKVERVKVTGSRIKRTSVESSNPKITISRDDLEKEGITSVGDLLRGRTFSTSGSFSGSSGYIRSGSQTANLYGLGPGRTLVLLDGNRLPKVQYTGGTNLENIPVSIIERVEIIAGAKSSIYGSDAVAGVVNIITRKDVEGSSVKLYQSKPEEKGGDESTLSLTNGTSFGNVNMFTTLNYNKQSKVLSRDRDLSYGNGDYAYSRYFHPEGTYSYRKVDESGNPIEGELWQASANCPEGNAKPLAVRPSLGTFCQGALKERDDSELFPEQWGWSATNNIAWEITPTTLFRSFLIYDYKNTDSNYGNYFSGYNYQTGRRQILRNTAASEYIDGLDGNGAEVYVVDPAAPLRTNENIDKTYGGNASIETDIGDFWTLETGISSYKSTNRRNFNNVINKNEYENLFHPSDFNPEYTPIDPNRNSALLNNTVSDLVTKESLTTANFHATISGETPFELPGGPLAVAAGFNRRMEKYKQTPDALDVENFTSYKQPVYTGSASVSGEGQRQAGSIFAEAIAPVYQGIELDASLRFDSFSDFDSAFTYGFGTKIQATSFLNVVASYGTSYRAPELSDIHQEGGGGYTYIKDTNYCEANPDNCTSGQEYQVYYSNAGNKDLKPEEGKSYNIGLILEPSSKFFARADYISYNIKNLFNTRALQDVIDDANDNKDTGPNSVLFEGEGTERKVARAVLSTENLGERNLELMQLKGGYFDRFGDLGLSLNTEYTQNMVVNETKANGTKVDLKGRYFGDNASYSFPLWKWNNTLTLEYDQLAWSLLAKTVSKIKPDPEVVEGAQDGEYNDQYDQFTQYDTSISWKHNYNGDVTFGINNVLNEIGGKHRAQNTSGAESSRSFLYGSSIYGRTFYASLTQRF</sequence>
<dbReference type="InterPro" id="IPR037066">
    <property type="entry name" value="Plug_dom_sf"/>
</dbReference>
<feature type="signal peptide" evidence="10">
    <location>
        <begin position="1"/>
        <end position="26"/>
    </location>
</feature>
<keyword evidence="4 8" id="KW-0812">Transmembrane</keyword>
<evidence type="ECO:0000256" key="5">
    <source>
        <dbReference type="ARBA" id="ARBA00023077"/>
    </source>
</evidence>
<evidence type="ECO:0000256" key="1">
    <source>
        <dbReference type="ARBA" id="ARBA00004571"/>
    </source>
</evidence>